<feature type="transmembrane region" description="Helical" evidence="1">
    <location>
        <begin position="40"/>
        <end position="61"/>
    </location>
</feature>
<keyword evidence="3" id="KW-1185">Reference proteome</keyword>
<keyword evidence="1" id="KW-0812">Transmembrane</keyword>
<organism evidence="2 3">
    <name type="scientific">Opitutus terrae (strain DSM 11246 / JCM 15787 / PB90-1)</name>
    <dbReference type="NCBI Taxonomy" id="452637"/>
    <lineage>
        <taxon>Bacteria</taxon>
        <taxon>Pseudomonadati</taxon>
        <taxon>Verrucomicrobiota</taxon>
        <taxon>Opitutia</taxon>
        <taxon>Opitutales</taxon>
        <taxon>Opitutaceae</taxon>
        <taxon>Opitutus</taxon>
    </lineage>
</organism>
<keyword evidence="1" id="KW-0472">Membrane</keyword>
<evidence type="ECO:0000313" key="2">
    <source>
        <dbReference type="EMBL" id="ACB76887.1"/>
    </source>
</evidence>
<protein>
    <submittedName>
        <fullName evidence="2">Uncharacterized protein</fullName>
    </submittedName>
</protein>
<proteinExistence type="predicted"/>
<dbReference type="RefSeq" id="WP_012376416.1">
    <property type="nucleotide sequence ID" value="NC_010571.1"/>
</dbReference>
<keyword evidence="1" id="KW-1133">Transmembrane helix</keyword>
<dbReference type="HOGENOM" id="CLU_2684270_0_0_0"/>
<name>B1ZWD5_OPITP</name>
<gene>
    <name evidence="2" type="ordered locus">Oter_3610</name>
</gene>
<dbReference type="KEGG" id="ote:Oter_3610"/>
<sequence length="74" mass="7833">MVRNLYLLLVVTSRALGLFLIARAVIGSLLVALLQQNLGASLVTLIPAVPALVGGIVLWLGAKWIAALVTRDLE</sequence>
<dbReference type="STRING" id="452637.Oter_3610"/>
<reference evidence="2 3" key="1">
    <citation type="journal article" date="2011" name="J. Bacteriol.">
        <title>Genome sequence of the verrucomicrobium Opitutus terrae PB90-1, an abundant inhabitant of rice paddy soil ecosystems.</title>
        <authorList>
            <person name="van Passel M.W."/>
            <person name="Kant R."/>
            <person name="Palva A."/>
            <person name="Copeland A."/>
            <person name="Lucas S."/>
            <person name="Lapidus A."/>
            <person name="Glavina del Rio T."/>
            <person name="Pitluck S."/>
            <person name="Goltsman E."/>
            <person name="Clum A."/>
            <person name="Sun H."/>
            <person name="Schmutz J."/>
            <person name="Larimer F.W."/>
            <person name="Land M.L."/>
            <person name="Hauser L."/>
            <person name="Kyrpides N."/>
            <person name="Mikhailova N."/>
            <person name="Richardson P.P."/>
            <person name="Janssen P.H."/>
            <person name="de Vos W.M."/>
            <person name="Smidt H."/>
        </authorList>
    </citation>
    <scope>NUCLEOTIDE SEQUENCE [LARGE SCALE GENOMIC DNA]</scope>
    <source>
        <strain evidence="3">DSM 11246 / JCM 15787 / PB90-1</strain>
    </source>
</reference>
<accession>B1ZWD5</accession>
<dbReference type="EMBL" id="CP001032">
    <property type="protein sequence ID" value="ACB76887.1"/>
    <property type="molecule type" value="Genomic_DNA"/>
</dbReference>
<feature type="transmembrane region" description="Helical" evidence="1">
    <location>
        <begin position="7"/>
        <end position="34"/>
    </location>
</feature>
<evidence type="ECO:0000256" key="1">
    <source>
        <dbReference type="SAM" id="Phobius"/>
    </source>
</evidence>
<evidence type="ECO:0000313" key="3">
    <source>
        <dbReference type="Proteomes" id="UP000007013"/>
    </source>
</evidence>
<dbReference type="Proteomes" id="UP000007013">
    <property type="component" value="Chromosome"/>
</dbReference>
<dbReference type="AlphaFoldDB" id="B1ZWD5"/>